<protein>
    <submittedName>
        <fullName evidence="1">Uncharacterized protein</fullName>
    </submittedName>
</protein>
<dbReference type="GeneID" id="6017252"/>
<comment type="caution">
    <text evidence="1">The sequence shown here is derived from an EMBL/GenBank/DDBJ whole genome shotgun (WGS) entry which is preliminary data.</text>
</comment>
<organism evidence="1 2">
    <name type="scientific">Coprinopsis cinerea (strain Okayama-7 / 130 / ATCC MYA-4618 / FGSC 9003)</name>
    <name type="common">Inky cap fungus</name>
    <name type="synonym">Hormographiella aspergillata</name>
    <dbReference type="NCBI Taxonomy" id="240176"/>
    <lineage>
        <taxon>Eukaryota</taxon>
        <taxon>Fungi</taxon>
        <taxon>Dikarya</taxon>
        <taxon>Basidiomycota</taxon>
        <taxon>Agaricomycotina</taxon>
        <taxon>Agaricomycetes</taxon>
        <taxon>Agaricomycetidae</taxon>
        <taxon>Agaricales</taxon>
        <taxon>Agaricineae</taxon>
        <taxon>Psathyrellaceae</taxon>
        <taxon>Coprinopsis</taxon>
    </lineage>
</organism>
<gene>
    <name evidence="1" type="ORF">CC1G_09486</name>
</gene>
<reference evidence="1 2" key="1">
    <citation type="journal article" date="2010" name="Proc. Natl. Acad. Sci. U.S.A.">
        <title>Insights into evolution of multicellular fungi from the assembled chromosomes of the mushroom Coprinopsis cinerea (Coprinus cinereus).</title>
        <authorList>
            <person name="Stajich J.E."/>
            <person name="Wilke S.K."/>
            <person name="Ahren D."/>
            <person name="Au C.H."/>
            <person name="Birren B.W."/>
            <person name="Borodovsky M."/>
            <person name="Burns C."/>
            <person name="Canback B."/>
            <person name="Casselton L.A."/>
            <person name="Cheng C.K."/>
            <person name="Deng J."/>
            <person name="Dietrich F.S."/>
            <person name="Fargo D.C."/>
            <person name="Farman M.L."/>
            <person name="Gathman A.C."/>
            <person name="Goldberg J."/>
            <person name="Guigo R."/>
            <person name="Hoegger P.J."/>
            <person name="Hooker J.B."/>
            <person name="Huggins A."/>
            <person name="James T.Y."/>
            <person name="Kamada T."/>
            <person name="Kilaru S."/>
            <person name="Kodira C."/>
            <person name="Kues U."/>
            <person name="Kupfer D."/>
            <person name="Kwan H.S."/>
            <person name="Lomsadze A."/>
            <person name="Li W."/>
            <person name="Lilly W.W."/>
            <person name="Ma L.J."/>
            <person name="Mackey A.J."/>
            <person name="Manning G."/>
            <person name="Martin F."/>
            <person name="Muraguchi H."/>
            <person name="Natvig D.O."/>
            <person name="Palmerini H."/>
            <person name="Ramesh M.A."/>
            <person name="Rehmeyer C.J."/>
            <person name="Roe B.A."/>
            <person name="Shenoy N."/>
            <person name="Stanke M."/>
            <person name="Ter-Hovhannisyan V."/>
            <person name="Tunlid A."/>
            <person name="Velagapudi R."/>
            <person name="Vision T.J."/>
            <person name="Zeng Q."/>
            <person name="Zolan M.E."/>
            <person name="Pukkila P.J."/>
        </authorList>
    </citation>
    <scope>NUCLEOTIDE SEQUENCE [LARGE SCALE GENOMIC DNA]</scope>
    <source>
        <strain evidence="2">Okayama-7 / 130 / ATCC MYA-4618 / FGSC 9003</strain>
    </source>
</reference>
<name>A8PDH6_COPC7</name>
<evidence type="ECO:0000313" key="1">
    <source>
        <dbReference type="EMBL" id="EAU81242.2"/>
    </source>
</evidence>
<dbReference type="AlphaFoldDB" id="A8PDH6"/>
<sequence>MTQELVKLIVAHHYYRLSEDTPFQAARRQLRSLTAISRTFFEATSDLLWEEVDTLLPFLKLLPQLEATDNLYILNRTVVLEDLDRWNLYSRRTRKITFDASIVTKRFCSQIFTLLATLQTSHGFLLFPALKKLIFKGGMDDNDLACLFMLASSELEHVRFKGEEATLPMEYLPISVNHLSTVSPRLKTLVIEVSSSNLHDFPWDTLKTFHHLQTLNITAPFHLRGLTAIPNFRGTRLYLCVFPNSQPSPRIVVHYNARERPITTLMLAPWEVLPTYIGLCGPPFNTEHLHFGPMESPTSHRTEWSGVLSSIAEKGDNLDMIQIGIEGMPTEFFIPVEDVSSLLALRNLQRFSVQGCGNSFATHVEADNYFQRMLQVSQKKAKPLISLMISSWSGAPLTLNSLVHISVDGPSLSRVVLSIDSSLDHIPPPASSSLSTALEQGPVSSLQALVIMDTRSRKFAPDECRELARLLDRLFPELSRIAIQEPPPSDVAENVKEGWKLVEELREQYRRLRRSSLPPPQSP</sequence>
<dbReference type="KEGG" id="cci:CC1G_09486"/>
<evidence type="ECO:0000313" key="2">
    <source>
        <dbReference type="Proteomes" id="UP000001861"/>
    </source>
</evidence>
<dbReference type="EMBL" id="AACS02000006">
    <property type="protein sequence ID" value="EAU81242.2"/>
    <property type="molecule type" value="Genomic_DNA"/>
</dbReference>
<dbReference type="InParanoid" id="A8PDH6"/>
<proteinExistence type="predicted"/>
<dbReference type="OrthoDB" id="2663142at2759"/>
<dbReference type="Proteomes" id="UP000001861">
    <property type="component" value="Unassembled WGS sequence"/>
</dbReference>
<accession>A8PDH6</accession>
<keyword evidence="2" id="KW-1185">Reference proteome</keyword>
<dbReference type="HOGENOM" id="CLU_496965_0_0_1"/>
<dbReference type="VEuPathDB" id="FungiDB:CC1G_09486"/>
<dbReference type="RefSeq" id="XP_001840602.2">
    <property type="nucleotide sequence ID" value="XM_001840550.2"/>
</dbReference>